<dbReference type="SUPFAM" id="SSF49384">
    <property type="entry name" value="Carbohydrate-binding domain"/>
    <property type="match status" value="1"/>
</dbReference>
<evidence type="ECO:0000256" key="1">
    <source>
        <dbReference type="ARBA" id="ARBA00023157"/>
    </source>
</evidence>
<dbReference type="InterPro" id="IPR036761">
    <property type="entry name" value="TTHA0802/YceI-like_sf"/>
</dbReference>
<dbReference type="Pfam" id="PF00553">
    <property type="entry name" value="CBM_2"/>
    <property type="match status" value="1"/>
</dbReference>
<organism evidence="5 6">
    <name type="scientific">Exilibacterium tricleocarpae</name>
    <dbReference type="NCBI Taxonomy" id="2591008"/>
    <lineage>
        <taxon>Bacteria</taxon>
        <taxon>Pseudomonadati</taxon>
        <taxon>Pseudomonadota</taxon>
        <taxon>Gammaproteobacteria</taxon>
        <taxon>Cellvibrionales</taxon>
        <taxon>Cellvibrionaceae</taxon>
        <taxon>Exilibacterium</taxon>
    </lineage>
</organism>
<evidence type="ECO:0000256" key="2">
    <source>
        <dbReference type="SAM" id="SignalP"/>
    </source>
</evidence>
<keyword evidence="2" id="KW-0732">Signal</keyword>
<dbReference type="PROSITE" id="PS51173">
    <property type="entry name" value="CBM2"/>
    <property type="match status" value="1"/>
</dbReference>
<dbReference type="SMART" id="SM00637">
    <property type="entry name" value="CBD_II"/>
    <property type="match status" value="1"/>
</dbReference>
<dbReference type="OrthoDB" id="9793816at2"/>
<dbReference type="InterPro" id="IPR008965">
    <property type="entry name" value="CBM2/CBM3_carb-bd_dom_sf"/>
</dbReference>
<dbReference type="Gene3D" id="2.60.40.10">
    <property type="entry name" value="Immunoglobulins"/>
    <property type="match status" value="1"/>
</dbReference>
<sequence>MAMSKFTLGRSLLAMTSLVYASTLHAADCRYDILNEWNSGFTASITITNNTTETIDGWSVTWEFTDGASVSQIWKASLAGANPYTATNLGYNRTIAPGATTDFGFNGSKATANTPAVIPELAGICTADNPVNTAPQASASAAPLRGSIPLNVTFDGSGSSDADGDPLTYRWDFGGGETATEAVVTKTFDQAGTFPVTLTVNDGTVDSASVTLTITAEEPDDTTAYSLDPVKSSLHFVSTKKVHVLETHSFSTLSGSITNSGAATLKIDLDSVATGIDIRDERMRNLLFETGTFPEATVSLPVDMERLAGLATGDSEAQAVAASVNLHGVSVIVETQVFVTRLSASSILVENADPIIIKAGDFDLTNGVDALRDVANLSVISYSIPVNFTLFFNTP</sequence>
<keyword evidence="6" id="KW-1185">Reference proteome</keyword>
<protein>
    <submittedName>
        <fullName evidence="5">PKD domain-containing protein</fullName>
    </submittedName>
</protein>
<dbReference type="Pfam" id="PF18911">
    <property type="entry name" value="PKD_4"/>
    <property type="match status" value="1"/>
</dbReference>
<dbReference type="InterPro" id="IPR007372">
    <property type="entry name" value="Lipid/polyisoprenoid-bd_YceI"/>
</dbReference>
<dbReference type="Pfam" id="PF04264">
    <property type="entry name" value="YceI"/>
    <property type="match status" value="1"/>
</dbReference>
<dbReference type="Gene3D" id="2.60.40.290">
    <property type="match status" value="1"/>
</dbReference>
<accession>A0A545TNP1</accession>
<comment type="caution">
    <text evidence="5">The sequence shown here is derived from an EMBL/GenBank/DDBJ whole genome shotgun (WGS) entry which is preliminary data.</text>
</comment>
<gene>
    <name evidence="5" type="ORF">FKG94_12485</name>
</gene>
<feature type="chain" id="PRO_5022164951" evidence="2">
    <location>
        <begin position="27"/>
        <end position="395"/>
    </location>
</feature>
<feature type="signal peptide" evidence="2">
    <location>
        <begin position="1"/>
        <end position="26"/>
    </location>
</feature>
<name>A0A545TNP1_9GAMM</name>
<dbReference type="CDD" id="cd00146">
    <property type="entry name" value="PKD"/>
    <property type="match status" value="1"/>
</dbReference>
<dbReference type="Gene3D" id="2.40.128.110">
    <property type="entry name" value="Lipid/polyisoprenoid-binding, YceI-like"/>
    <property type="match status" value="1"/>
</dbReference>
<dbReference type="InterPro" id="IPR022409">
    <property type="entry name" value="PKD/Chitinase_dom"/>
</dbReference>
<dbReference type="AlphaFoldDB" id="A0A545TNP1"/>
<dbReference type="SUPFAM" id="SSF101874">
    <property type="entry name" value="YceI-like"/>
    <property type="match status" value="1"/>
</dbReference>
<dbReference type="InterPro" id="IPR012291">
    <property type="entry name" value="CBM2_carb-bd_dom_sf"/>
</dbReference>
<reference evidence="5 6" key="1">
    <citation type="submission" date="2019-06" db="EMBL/GenBank/DDBJ databases">
        <title>Whole genome sequence for Cellvibrionaceae sp. R142.</title>
        <authorList>
            <person name="Wang G."/>
        </authorList>
    </citation>
    <scope>NUCLEOTIDE SEQUENCE [LARGE SCALE GENOMIC DNA]</scope>
    <source>
        <strain evidence="5 6">R142</strain>
    </source>
</reference>
<dbReference type="GO" id="GO:0005975">
    <property type="term" value="P:carbohydrate metabolic process"/>
    <property type="evidence" value="ECO:0007669"/>
    <property type="project" value="InterPro"/>
</dbReference>
<evidence type="ECO:0000313" key="5">
    <source>
        <dbReference type="EMBL" id="TQV78832.1"/>
    </source>
</evidence>
<keyword evidence="1" id="KW-1015">Disulfide bond</keyword>
<dbReference type="InterPro" id="IPR001919">
    <property type="entry name" value="CBD2"/>
</dbReference>
<dbReference type="EMBL" id="VHSG01000012">
    <property type="protein sequence ID" value="TQV78832.1"/>
    <property type="molecule type" value="Genomic_DNA"/>
</dbReference>
<dbReference type="Proteomes" id="UP000319732">
    <property type="component" value="Unassembled WGS sequence"/>
</dbReference>
<dbReference type="SMART" id="SM00867">
    <property type="entry name" value="YceI"/>
    <property type="match status" value="1"/>
</dbReference>
<dbReference type="GO" id="GO:0004553">
    <property type="term" value="F:hydrolase activity, hydrolyzing O-glycosyl compounds"/>
    <property type="evidence" value="ECO:0007669"/>
    <property type="project" value="InterPro"/>
</dbReference>
<feature type="domain" description="CBM2" evidence="4">
    <location>
        <begin position="22"/>
        <end position="139"/>
    </location>
</feature>
<dbReference type="InterPro" id="IPR035986">
    <property type="entry name" value="PKD_dom_sf"/>
</dbReference>
<dbReference type="InterPro" id="IPR013783">
    <property type="entry name" value="Ig-like_fold"/>
</dbReference>
<proteinExistence type="predicted"/>
<evidence type="ECO:0000259" key="3">
    <source>
        <dbReference type="PROSITE" id="PS50093"/>
    </source>
</evidence>
<evidence type="ECO:0000259" key="4">
    <source>
        <dbReference type="PROSITE" id="PS51173"/>
    </source>
</evidence>
<feature type="domain" description="PKD" evidence="3">
    <location>
        <begin position="135"/>
        <end position="223"/>
    </location>
</feature>
<evidence type="ECO:0000313" key="6">
    <source>
        <dbReference type="Proteomes" id="UP000319732"/>
    </source>
</evidence>
<dbReference type="GO" id="GO:0030247">
    <property type="term" value="F:polysaccharide binding"/>
    <property type="evidence" value="ECO:0007669"/>
    <property type="project" value="UniProtKB-UniRule"/>
</dbReference>
<dbReference type="SUPFAM" id="SSF49299">
    <property type="entry name" value="PKD domain"/>
    <property type="match status" value="1"/>
</dbReference>
<dbReference type="InterPro" id="IPR000601">
    <property type="entry name" value="PKD_dom"/>
</dbReference>
<dbReference type="SMART" id="SM00089">
    <property type="entry name" value="PKD"/>
    <property type="match status" value="1"/>
</dbReference>
<dbReference type="PROSITE" id="PS50093">
    <property type="entry name" value="PKD"/>
    <property type="match status" value="1"/>
</dbReference>